<evidence type="ECO:0000256" key="3">
    <source>
        <dbReference type="ARBA" id="ARBA00022679"/>
    </source>
</evidence>
<dbReference type="EMBL" id="JAAAIP010000532">
    <property type="protein sequence ID" value="KAG0315525.1"/>
    <property type="molecule type" value="Genomic_DNA"/>
</dbReference>
<comment type="caution">
    <text evidence="12">The sequence shown here is derived from an EMBL/GenBank/DDBJ whole genome shotgun (WGS) entry which is preliminary data.</text>
</comment>
<evidence type="ECO:0000256" key="6">
    <source>
        <dbReference type="ARBA" id="ARBA00022989"/>
    </source>
</evidence>
<feature type="region of interest" description="Disordered" evidence="9">
    <location>
        <begin position="21"/>
        <end position="56"/>
    </location>
</feature>
<keyword evidence="13" id="KW-1185">Reference proteome</keyword>
<evidence type="ECO:0000256" key="1">
    <source>
        <dbReference type="ARBA" id="ARBA00004141"/>
    </source>
</evidence>
<feature type="domain" description="Sphingomyelin synthase-like" evidence="11">
    <location>
        <begin position="211"/>
        <end position="279"/>
    </location>
</feature>
<feature type="transmembrane region" description="Helical" evidence="10">
    <location>
        <begin position="267"/>
        <end position="287"/>
    </location>
</feature>
<accession>A0A9P6RAU2</accession>
<evidence type="ECO:0000256" key="7">
    <source>
        <dbReference type="ARBA" id="ARBA00023098"/>
    </source>
</evidence>
<evidence type="ECO:0000313" key="13">
    <source>
        <dbReference type="Proteomes" id="UP000738325"/>
    </source>
</evidence>
<organism evidence="12 13">
    <name type="scientific">Dissophora globulifera</name>
    <dbReference type="NCBI Taxonomy" id="979702"/>
    <lineage>
        <taxon>Eukaryota</taxon>
        <taxon>Fungi</taxon>
        <taxon>Fungi incertae sedis</taxon>
        <taxon>Mucoromycota</taxon>
        <taxon>Mortierellomycotina</taxon>
        <taxon>Mortierellomycetes</taxon>
        <taxon>Mortierellales</taxon>
        <taxon>Mortierellaceae</taxon>
        <taxon>Dissophora</taxon>
    </lineage>
</organism>
<keyword evidence="4 10" id="KW-0812">Transmembrane</keyword>
<feature type="transmembrane region" description="Helical" evidence="10">
    <location>
        <begin position="74"/>
        <end position="95"/>
    </location>
</feature>
<comment type="similarity">
    <text evidence="2">Belongs to the sphingomyelin synthase family.</text>
</comment>
<evidence type="ECO:0000259" key="11">
    <source>
        <dbReference type="Pfam" id="PF14360"/>
    </source>
</evidence>
<evidence type="ECO:0000256" key="9">
    <source>
        <dbReference type="SAM" id="MobiDB-lite"/>
    </source>
</evidence>
<dbReference type="GO" id="GO:0005886">
    <property type="term" value="C:plasma membrane"/>
    <property type="evidence" value="ECO:0007669"/>
    <property type="project" value="TreeGrafter"/>
</dbReference>
<dbReference type="InterPro" id="IPR045221">
    <property type="entry name" value="Sphingomyelin_synth-like"/>
</dbReference>
<dbReference type="PANTHER" id="PTHR21290">
    <property type="entry name" value="SPHINGOMYELIN SYNTHETASE"/>
    <property type="match status" value="1"/>
</dbReference>
<keyword evidence="6 10" id="KW-1133">Transmembrane helix</keyword>
<dbReference type="Pfam" id="PF14360">
    <property type="entry name" value="PAP2_C"/>
    <property type="match status" value="1"/>
</dbReference>
<dbReference type="GO" id="GO:0047493">
    <property type="term" value="F:ceramide cholinephosphotransferase activity"/>
    <property type="evidence" value="ECO:0007669"/>
    <property type="project" value="TreeGrafter"/>
</dbReference>
<reference evidence="12" key="1">
    <citation type="journal article" date="2020" name="Fungal Divers.">
        <title>Resolving the Mortierellaceae phylogeny through synthesis of multi-gene phylogenetics and phylogenomics.</title>
        <authorList>
            <person name="Vandepol N."/>
            <person name="Liber J."/>
            <person name="Desiro A."/>
            <person name="Na H."/>
            <person name="Kennedy M."/>
            <person name="Barry K."/>
            <person name="Grigoriev I.V."/>
            <person name="Miller A.N."/>
            <person name="O'Donnell K."/>
            <person name="Stajich J.E."/>
            <person name="Bonito G."/>
        </authorList>
    </citation>
    <scope>NUCLEOTIDE SEQUENCE</scope>
    <source>
        <strain evidence="12">REB-010B</strain>
    </source>
</reference>
<sequence length="487" mass="54532">MGSTTRADNLENLGSIDNLKASEDDLNRRSNTTMVSVDNNNDDPASSSPASAPAGLSSKRSLWDRCINSEPGRLLASLVYFVVVCIAMAFCNQFSDHRWVETGYTKILLEDRGFDIFPALKDITPANTFVMTSIVFSLIGIALICPTWTARMIVVRRVFWVVGTLSVYRALTLSVTTLPTPKEGCVPATERAFGKMFYIALQMIPGTVEACTDDIFSGHTVFMVTCAIQWRLYCRNKWATYCSYIYITVGLYYVVATRLHYSVDVVLAIFITYAAWSLYMAMIDVVMEKEYFGLQRHHEKYQVFDSRWAEIEAQEQSRHLQLESSISSNSSDPEKALSGQQQQSSSAALLASFTARRAQLEYRMNRLRGSGMGYDRGEHVRVAFVPMQYNVWLIAAVRWCDGLDLRMLPSSSDRAPGTQWNELAIDGRFNKRGETEEPSYAFQKQELDETDEQTTHGYDSVVASGGLDSIHVVGHAGETSSSALKTK</sequence>
<feature type="compositionally biased region" description="Low complexity" evidence="9">
    <location>
        <begin position="38"/>
        <end position="54"/>
    </location>
</feature>
<dbReference type="GO" id="GO:0000139">
    <property type="term" value="C:Golgi membrane"/>
    <property type="evidence" value="ECO:0007669"/>
    <property type="project" value="TreeGrafter"/>
</dbReference>
<name>A0A9P6RAU2_9FUNG</name>
<dbReference type="GO" id="GO:0005789">
    <property type="term" value="C:endoplasmic reticulum membrane"/>
    <property type="evidence" value="ECO:0007669"/>
    <property type="project" value="TreeGrafter"/>
</dbReference>
<dbReference type="AlphaFoldDB" id="A0A9P6RAU2"/>
<dbReference type="GO" id="GO:0033188">
    <property type="term" value="F:sphingomyelin synthase activity"/>
    <property type="evidence" value="ECO:0007669"/>
    <property type="project" value="TreeGrafter"/>
</dbReference>
<dbReference type="InterPro" id="IPR025749">
    <property type="entry name" value="Sphingomyelin_synth-like_dom"/>
</dbReference>
<feature type="transmembrane region" description="Helical" evidence="10">
    <location>
        <begin position="129"/>
        <end position="150"/>
    </location>
</feature>
<dbReference type="OrthoDB" id="422827at2759"/>
<keyword evidence="3" id="KW-0808">Transferase</keyword>
<dbReference type="Proteomes" id="UP000738325">
    <property type="component" value="Unassembled WGS sequence"/>
</dbReference>
<evidence type="ECO:0000256" key="10">
    <source>
        <dbReference type="SAM" id="Phobius"/>
    </source>
</evidence>
<keyword evidence="8 10" id="KW-0472">Membrane</keyword>
<evidence type="ECO:0000256" key="8">
    <source>
        <dbReference type="ARBA" id="ARBA00023136"/>
    </source>
</evidence>
<feature type="transmembrane region" description="Helical" evidence="10">
    <location>
        <begin position="238"/>
        <end position="255"/>
    </location>
</feature>
<evidence type="ECO:0000256" key="5">
    <source>
        <dbReference type="ARBA" id="ARBA00022919"/>
    </source>
</evidence>
<protein>
    <recommendedName>
        <fullName evidence="11">Sphingomyelin synthase-like domain-containing protein</fullName>
    </recommendedName>
</protein>
<dbReference type="PANTHER" id="PTHR21290:SF25">
    <property type="entry name" value="SPHINGOMYELIN SYNTHASE-RELATED PROTEIN 1"/>
    <property type="match status" value="1"/>
</dbReference>
<gene>
    <name evidence="12" type="ORF">BGZ99_007413</name>
</gene>
<proteinExistence type="inferred from homology"/>
<keyword evidence="7" id="KW-0443">Lipid metabolism</keyword>
<dbReference type="GO" id="GO:0046513">
    <property type="term" value="P:ceramide biosynthetic process"/>
    <property type="evidence" value="ECO:0007669"/>
    <property type="project" value="TreeGrafter"/>
</dbReference>
<evidence type="ECO:0000313" key="12">
    <source>
        <dbReference type="EMBL" id="KAG0315525.1"/>
    </source>
</evidence>
<comment type="subcellular location">
    <subcellularLocation>
        <location evidence="1">Membrane</location>
        <topology evidence="1">Multi-pass membrane protein</topology>
    </subcellularLocation>
</comment>
<evidence type="ECO:0000256" key="4">
    <source>
        <dbReference type="ARBA" id="ARBA00022692"/>
    </source>
</evidence>
<evidence type="ECO:0000256" key="2">
    <source>
        <dbReference type="ARBA" id="ARBA00005441"/>
    </source>
</evidence>
<keyword evidence="5" id="KW-0746">Sphingolipid metabolism</keyword>